<dbReference type="PANTHER" id="PTHR34220">
    <property type="entry name" value="SENSOR HISTIDINE KINASE YPDA"/>
    <property type="match status" value="1"/>
</dbReference>
<dbReference type="EMBL" id="JABZGW010000001">
    <property type="protein sequence ID" value="MBF4807100.1"/>
    <property type="molecule type" value="Genomic_DNA"/>
</dbReference>
<accession>A0A930VW08</accession>
<feature type="domain" description="Histidine kinase" evidence="3">
    <location>
        <begin position="328"/>
        <end position="436"/>
    </location>
</feature>
<keyword evidence="1 4" id="KW-0418">Kinase</keyword>
<dbReference type="Pfam" id="PF02518">
    <property type="entry name" value="HATPase_c"/>
    <property type="match status" value="1"/>
</dbReference>
<keyword evidence="2" id="KW-0472">Membrane</keyword>
<keyword evidence="1 4" id="KW-0808">Transferase</keyword>
<dbReference type="Proteomes" id="UP000698335">
    <property type="component" value="Unassembled WGS sequence"/>
</dbReference>
<evidence type="ECO:0000256" key="1">
    <source>
        <dbReference type="ARBA" id="ARBA00022777"/>
    </source>
</evidence>
<reference evidence="4" key="1">
    <citation type="submission" date="2020-04" db="EMBL/GenBank/DDBJ databases">
        <title>Deep metagenomics examines the oral microbiome during advanced dental caries in children, revealing novel taxa and co-occurrences with host molecules.</title>
        <authorList>
            <person name="Baker J.L."/>
            <person name="Morton J.T."/>
            <person name="Dinis M."/>
            <person name="Alvarez R."/>
            <person name="Tran N.C."/>
            <person name="Knight R."/>
            <person name="Edlund A."/>
        </authorList>
    </citation>
    <scope>NUCLEOTIDE SEQUENCE</scope>
    <source>
        <strain evidence="4">JCVI_38_bin.5</strain>
    </source>
</reference>
<dbReference type="GO" id="GO:0000155">
    <property type="term" value="F:phosphorelay sensor kinase activity"/>
    <property type="evidence" value="ECO:0007669"/>
    <property type="project" value="InterPro"/>
</dbReference>
<organism evidence="4 5">
    <name type="scientific">Lancefieldella rimae</name>
    <dbReference type="NCBI Taxonomy" id="1383"/>
    <lineage>
        <taxon>Bacteria</taxon>
        <taxon>Bacillati</taxon>
        <taxon>Actinomycetota</taxon>
        <taxon>Coriobacteriia</taxon>
        <taxon>Coriobacteriales</taxon>
        <taxon>Atopobiaceae</taxon>
        <taxon>Lancefieldella</taxon>
    </lineage>
</organism>
<dbReference type="GO" id="GO:0016020">
    <property type="term" value="C:membrane"/>
    <property type="evidence" value="ECO:0007669"/>
    <property type="project" value="InterPro"/>
</dbReference>
<dbReference type="SUPFAM" id="SSF55874">
    <property type="entry name" value="ATPase domain of HSP90 chaperone/DNA topoisomerase II/histidine kinase"/>
    <property type="match status" value="1"/>
</dbReference>
<keyword evidence="2" id="KW-0812">Transmembrane</keyword>
<dbReference type="InterPro" id="IPR036890">
    <property type="entry name" value="HATPase_C_sf"/>
</dbReference>
<dbReference type="Gene3D" id="3.30.565.10">
    <property type="entry name" value="Histidine kinase-like ATPase, C-terminal domain"/>
    <property type="match status" value="1"/>
</dbReference>
<sequence>MKRFLTYTTRTKHIAFILICFAFLVLLTLGVIFDNPVAAMAAGAGFAMLVILSGTMMPSSDTDHSQATERTLDVASQTLKNLRSGLNAESAPIICSLLLPQTSAAAIGLTDREHVLGFEGDIPTTHLPGARISGPTSEVLASCRMETFVSIDSRQQVLKRKSATRGSAFGIIVPLMVQDKAVGAIKLYYRRGIDIDRTQLAIAEGLGQLLSTQLSSYELDRQAELTARAEVKALQAQINPHFLFNTLNTIASLTRTDPEKARNLLREFAGLYRRTLESSADALIPLSQELTQVRSYLTIEKARFGEKRIIESEHVEAGCEDILVPSFLVQPIVENAVRHAMRDEGPLHIDVHVASDGGDILIAIADDGLGMEEDQVKNLLTAQDDEYPSRAQKGTGIALRNVLERVERFYDQGSGVEILSKLGKGTCVTLKLAGAAEQKGLFIEHDATQYV</sequence>
<dbReference type="InterPro" id="IPR005467">
    <property type="entry name" value="His_kinase_dom"/>
</dbReference>
<keyword evidence="2" id="KW-1133">Transmembrane helix</keyword>
<dbReference type="SMART" id="SM00387">
    <property type="entry name" value="HATPase_c"/>
    <property type="match status" value="1"/>
</dbReference>
<dbReference type="PROSITE" id="PS50109">
    <property type="entry name" value="HIS_KIN"/>
    <property type="match status" value="1"/>
</dbReference>
<dbReference type="Pfam" id="PF06580">
    <property type="entry name" value="His_kinase"/>
    <property type="match status" value="1"/>
</dbReference>
<dbReference type="InterPro" id="IPR050640">
    <property type="entry name" value="Bact_2-comp_sensor_kinase"/>
</dbReference>
<dbReference type="PANTHER" id="PTHR34220:SF7">
    <property type="entry name" value="SENSOR HISTIDINE KINASE YPDA"/>
    <property type="match status" value="1"/>
</dbReference>
<protein>
    <submittedName>
        <fullName evidence="4">Histidine kinase</fullName>
    </submittedName>
</protein>
<name>A0A930VW08_9ACTN</name>
<evidence type="ECO:0000256" key="2">
    <source>
        <dbReference type="SAM" id="Phobius"/>
    </source>
</evidence>
<evidence type="ECO:0000313" key="4">
    <source>
        <dbReference type="EMBL" id="MBF4807100.1"/>
    </source>
</evidence>
<feature type="transmembrane region" description="Helical" evidence="2">
    <location>
        <begin position="39"/>
        <end position="57"/>
    </location>
</feature>
<dbReference type="InterPro" id="IPR003594">
    <property type="entry name" value="HATPase_dom"/>
</dbReference>
<evidence type="ECO:0000259" key="3">
    <source>
        <dbReference type="PROSITE" id="PS50109"/>
    </source>
</evidence>
<dbReference type="InterPro" id="IPR010559">
    <property type="entry name" value="Sig_transdc_His_kin_internal"/>
</dbReference>
<comment type="caution">
    <text evidence="4">The sequence shown here is derived from an EMBL/GenBank/DDBJ whole genome shotgun (WGS) entry which is preliminary data.</text>
</comment>
<dbReference type="AlphaFoldDB" id="A0A930VW08"/>
<proteinExistence type="predicted"/>
<gene>
    <name evidence="4" type="ORF">HXK26_00110</name>
</gene>
<dbReference type="SUPFAM" id="SSF55781">
    <property type="entry name" value="GAF domain-like"/>
    <property type="match status" value="1"/>
</dbReference>
<evidence type="ECO:0000313" key="5">
    <source>
        <dbReference type="Proteomes" id="UP000698335"/>
    </source>
</evidence>
<feature type="transmembrane region" description="Helical" evidence="2">
    <location>
        <begin position="12"/>
        <end position="33"/>
    </location>
</feature>